<reference evidence="10" key="1">
    <citation type="submission" date="2016-06" db="EMBL/GenBank/DDBJ databases">
        <authorList>
            <person name="Varghese N."/>
        </authorList>
    </citation>
    <scope>NUCLEOTIDE SEQUENCE [LARGE SCALE GENOMIC DNA]</scope>
    <source>
        <strain evidence="10">DSM 45555</strain>
    </source>
</reference>
<evidence type="ECO:0000256" key="4">
    <source>
        <dbReference type="ARBA" id="ARBA00022692"/>
    </source>
</evidence>
<dbReference type="Pfam" id="PF09335">
    <property type="entry name" value="VTT_dom"/>
    <property type="match status" value="1"/>
</dbReference>
<dbReference type="InterPro" id="IPR032816">
    <property type="entry name" value="VTT_dom"/>
</dbReference>
<name>A0A1C4UQA1_9ACTN</name>
<dbReference type="EMBL" id="FMCV01000002">
    <property type="protein sequence ID" value="SCE73802.1"/>
    <property type="molecule type" value="Genomic_DNA"/>
</dbReference>
<dbReference type="Proteomes" id="UP000198551">
    <property type="component" value="Unassembled WGS sequence"/>
</dbReference>
<keyword evidence="6 7" id="KW-0472">Membrane</keyword>
<feature type="transmembrane region" description="Helical" evidence="7">
    <location>
        <begin position="172"/>
        <end position="190"/>
    </location>
</feature>
<evidence type="ECO:0000313" key="10">
    <source>
        <dbReference type="Proteomes" id="UP000198551"/>
    </source>
</evidence>
<comment type="subcellular location">
    <subcellularLocation>
        <location evidence="1">Cell membrane</location>
        <topology evidence="1">Multi-pass membrane protein</topology>
    </subcellularLocation>
</comment>
<evidence type="ECO:0000256" key="6">
    <source>
        <dbReference type="ARBA" id="ARBA00023136"/>
    </source>
</evidence>
<protein>
    <submittedName>
        <fullName evidence="9">Membrane protein DedA, SNARE-associated domain</fullName>
    </submittedName>
</protein>
<evidence type="ECO:0000256" key="2">
    <source>
        <dbReference type="ARBA" id="ARBA00010792"/>
    </source>
</evidence>
<evidence type="ECO:0000256" key="5">
    <source>
        <dbReference type="ARBA" id="ARBA00022989"/>
    </source>
</evidence>
<keyword evidence="4 7" id="KW-0812">Transmembrane</keyword>
<dbReference type="AlphaFoldDB" id="A0A1C4UQA1"/>
<feature type="transmembrane region" description="Helical" evidence="7">
    <location>
        <begin position="139"/>
        <end position="160"/>
    </location>
</feature>
<dbReference type="RefSeq" id="WP_091041468.1">
    <property type="nucleotide sequence ID" value="NZ_FMCV01000002.1"/>
</dbReference>
<keyword evidence="5 7" id="KW-1133">Transmembrane helix</keyword>
<feature type="transmembrane region" description="Helical" evidence="7">
    <location>
        <begin position="54"/>
        <end position="76"/>
    </location>
</feature>
<dbReference type="PANTHER" id="PTHR42709:SF6">
    <property type="entry name" value="UNDECAPRENYL PHOSPHATE TRANSPORTER A"/>
    <property type="match status" value="1"/>
</dbReference>
<feature type="transmembrane region" description="Helical" evidence="7">
    <location>
        <begin position="16"/>
        <end position="34"/>
    </location>
</feature>
<evidence type="ECO:0000256" key="7">
    <source>
        <dbReference type="SAM" id="Phobius"/>
    </source>
</evidence>
<dbReference type="InterPro" id="IPR051311">
    <property type="entry name" value="DedA_domain"/>
</dbReference>
<gene>
    <name evidence="9" type="ORF">GA0070215_10280</name>
</gene>
<keyword evidence="3" id="KW-1003">Cell membrane</keyword>
<dbReference type="GO" id="GO:0005886">
    <property type="term" value="C:plasma membrane"/>
    <property type="evidence" value="ECO:0007669"/>
    <property type="project" value="UniProtKB-SubCell"/>
</dbReference>
<evidence type="ECO:0000259" key="8">
    <source>
        <dbReference type="Pfam" id="PF09335"/>
    </source>
</evidence>
<evidence type="ECO:0000256" key="1">
    <source>
        <dbReference type="ARBA" id="ARBA00004651"/>
    </source>
</evidence>
<accession>A0A1C4UQA1</accession>
<comment type="similarity">
    <text evidence="2">Belongs to the DedA family.</text>
</comment>
<dbReference type="PANTHER" id="PTHR42709">
    <property type="entry name" value="ALKALINE PHOSPHATASE LIKE PROTEIN"/>
    <property type="match status" value="1"/>
</dbReference>
<organism evidence="9 10">
    <name type="scientific">Micromonospora marina</name>
    <dbReference type="NCBI Taxonomy" id="307120"/>
    <lineage>
        <taxon>Bacteria</taxon>
        <taxon>Bacillati</taxon>
        <taxon>Actinomycetota</taxon>
        <taxon>Actinomycetes</taxon>
        <taxon>Micromonosporales</taxon>
        <taxon>Micromonosporaceae</taxon>
        <taxon>Micromonospora</taxon>
    </lineage>
</organism>
<proteinExistence type="inferred from homology"/>
<keyword evidence="10" id="KW-1185">Reference proteome</keyword>
<evidence type="ECO:0000256" key="3">
    <source>
        <dbReference type="ARBA" id="ARBA00022475"/>
    </source>
</evidence>
<sequence>MGDMIDLLHHTVTSPWVYLVIIAVTAVDAFFPAVPGETVVITAGVFAAGGEPSLALVIVTAALGALVGDHISYAIGRGGGAHRLARFPADSRRRAGSEWARRAVDRRGGMILTTARYVPGGRTAVTLTMGAVRYPARTFLLYDGLACVTWGTYCGLLGYFGGLAFEHNPLSGLLAGVAISLAVTGLFEAVRWGRRRARARAARRRPPCP</sequence>
<feature type="domain" description="VTT" evidence="8">
    <location>
        <begin position="34"/>
        <end position="159"/>
    </location>
</feature>
<evidence type="ECO:0000313" key="9">
    <source>
        <dbReference type="EMBL" id="SCE73802.1"/>
    </source>
</evidence>